<sequence length="246" mass="28799">MAKLTEEERQRRAAARARKKALEAEEKDRRDRERREMWQREGMHLSWEDYEAGEPCRGCGEPMEDGRGDWPGTMYRSEQEKREYDAAQERFRERHPDCKSGRWGISGSRVTHCMLCCPPPPMSPARIQKLAELVASWPSTDERKKDQDAWKLTLTCDHTVRYTQHREHDRVSTDVVDCPECDARRGVVQSERIGPAYDDEQIMCDRLAAERERLAEELAAAKSKLQRQQRNAAATRRRIDEIEQQL</sequence>
<feature type="compositionally biased region" description="Basic and acidic residues" evidence="1">
    <location>
        <begin position="1"/>
        <end position="11"/>
    </location>
</feature>
<organism evidence="2 3">
    <name type="scientific">Streptomyces coffeae</name>
    <dbReference type="NCBI Taxonomy" id="621382"/>
    <lineage>
        <taxon>Bacteria</taxon>
        <taxon>Bacillati</taxon>
        <taxon>Actinomycetota</taxon>
        <taxon>Actinomycetes</taxon>
        <taxon>Kitasatosporales</taxon>
        <taxon>Streptomycetaceae</taxon>
        <taxon>Streptomyces</taxon>
    </lineage>
</organism>
<dbReference type="EMBL" id="JAERRF010000001">
    <property type="protein sequence ID" value="MBL1095173.1"/>
    <property type="molecule type" value="Genomic_DNA"/>
</dbReference>
<proteinExistence type="predicted"/>
<feature type="region of interest" description="Disordered" evidence="1">
    <location>
        <begin position="1"/>
        <end position="37"/>
    </location>
</feature>
<gene>
    <name evidence="2" type="ORF">JK363_00500</name>
</gene>
<dbReference type="RefSeq" id="WP_201870476.1">
    <property type="nucleotide sequence ID" value="NZ_JAERRF010000001.1"/>
</dbReference>
<dbReference type="Proteomes" id="UP000634229">
    <property type="component" value="Unassembled WGS sequence"/>
</dbReference>
<protein>
    <submittedName>
        <fullName evidence="2">Uncharacterized protein</fullName>
    </submittedName>
</protein>
<reference evidence="2 3" key="1">
    <citation type="submission" date="2021-01" db="EMBL/GenBank/DDBJ databases">
        <title>WGS of actinomycetes isolated from Thailand.</title>
        <authorList>
            <person name="Thawai C."/>
        </authorList>
    </citation>
    <scope>NUCLEOTIDE SEQUENCE [LARGE SCALE GENOMIC DNA]</scope>
    <source>
        <strain evidence="2 3">CA1R205</strain>
    </source>
</reference>
<name>A0ABS1N591_9ACTN</name>
<feature type="compositionally biased region" description="Basic and acidic residues" evidence="1">
    <location>
        <begin position="20"/>
        <end position="37"/>
    </location>
</feature>
<evidence type="ECO:0000256" key="1">
    <source>
        <dbReference type="SAM" id="MobiDB-lite"/>
    </source>
</evidence>
<feature type="region of interest" description="Disordered" evidence="1">
    <location>
        <begin position="222"/>
        <end position="246"/>
    </location>
</feature>
<keyword evidence="3" id="KW-1185">Reference proteome</keyword>
<accession>A0ABS1N591</accession>
<evidence type="ECO:0000313" key="2">
    <source>
        <dbReference type="EMBL" id="MBL1095173.1"/>
    </source>
</evidence>
<feature type="compositionally biased region" description="Basic and acidic residues" evidence="1">
    <location>
        <begin position="237"/>
        <end position="246"/>
    </location>
</feature>
<evidence type="ECO:0000313" key="3">
    <source>
        <dbReference type="Proteomes" id="UP000634229"/>
    </source>
</evidence>
<comment type="caution">
    <text evidence="2">The sequence shown here is derived from an EMBL/GenBank/DDBJ whole genome shotgun (WGS) entry which is preliminary data.</text>
</comment>
<feature type="compositionally biased region" description="Low complexity" evidence="1">
    <location>
        <begin position="222"/>
        <end position="234"/>
    </location>
</feature>